<gene>
    <name evidence="1" type="ORF">M404DRAFT_1008444</name>
</gene>
<dbReference type="OrthoDB" id="2692383at2759"/>
<reference evidence="1 2" key="1">
    <citation type="submission" date="2014-04" db="EMBL/GenBank/DDBJ databases">
        <authorList>
            <consortium name="DOE Joint Genome Institute"/>
            <person name="Kuo A."/>
            <person name="Kohler A."/>
            <person name="Costa M.D."/>
            <person name="Nagy L.G."/>
            <person name="Floudas D."/>
            <person name="Copeland A."/>
            <person name="Barry K.W."/>
            <person name="Cichocki N."/>
            <person name="Veneault-Fourrey C."/>
            <person name="LaButti K."/>
            <person name="Lindquist E.A."/>
            <person name="Lipzen A."/>
            <person name="Lundell T."/>
            <person name="Morin E."/>
            <person name="Murat C."/>
            <person name="Sun H."/>
            <person name="Tunlid A."/>
            <person name="Henrissat B."/>
            <person name="Grigoriev I.V."/>
            <person name="Hibbett D.S."/>
            <person name="Martin F."/>
            <person name="Nordberg H.P."/>
            <person name="Cantor M.N."/>
            <person name="Hua S.X."/>
        </authorList>
    </citation>
    <scope>NUCLEOTIDE SEQUENCE [LARGE SCALE GENOMIC DNA]</scope>
    <source>
        <strain evidence="1 2">Marx 270</strain>
    </source>
</reference>
<keyword evidence="2" id="KW-1185">Reference proteome</keyword>
<proteinExistence type="predicted"/>
<protein>
    <submittedName>
        <fullName evidence="1">Uncharacterized protein</fullName>
    </submittedName>
</protein>
<sequence>MRTRTQVVESQADQFLEEISQVFNDALAKLPTDDQAHLRRIMADAEAGTSKYRLLLDERAREQRVPGTMREEQTRT</sequence>
<evidence type="ECO:0000313" key="2">
    <source>
        <dbReference type="Proteomes" id="UP000054217"/>
    </source>
</evidence>
<organism evidence="1 2">
    <name type="scientific">Pisolithus tinctorius Marx 270</name>
    <dbReference type="NCBI Taxonomy" id="870435"/>
    <lineage>
        <taxon>Eukaryota</taxon>
        <taxon>Fungi</taxon>
        <taxon>Dikarya</taxon>
        <taxon>Basidiomycota</taxon>
        <taxon>Agaricomycotina</taxon>
        <taxon>Agaricomycetes</taxon>
        <taxon>Agaricomycetidae</taxon>
        <taxon>Boletales</taxon>
        <taxon>Sclerodermatineae</taxon>
        <taxon>Pisolithaceae</taxon>
        <taxon>Pisolithus</taxon>
    </lineage>
</organism>
<dbReference type="AlphaFoldDB" id="A0A0C3IB84"/>
<dbReference type="InParanoid" id="A0A0C3IB84"/>
<dbReference type="EMBL" id="KN832103">
    <property type="protein sequence ID" value="KIN94317.1"/>
    <property type="molecule type" value="Genomic_DNA"/>
</dbReference>
<reference evidence="2" key="2">
    <citation type="submission" date="2015-01" db="EMBL/GenBank/DDBJ databases">
        <title>Evolutionary Origins and Diversification of the Mycorrhizal Mutualists.</title>
        <authorList>
            <consortium name="DOE Joint Genome Institute"/>
            <consortium name="Mycorrhizal Genomics Consortium"/>
            <person name="Kohler A."/>
            <person name="Kuo A."/>
            <person name="Nagy L.G."/>
            <person name="Floudas D."/>
            <person name="Copeland A."/>
            <person name="Barry K.W."/>
            <person name="Cichocki N."/>
            <person name="Veneault-Fourrey C."/>
            <person name="LaButti K."/>
            <person name="Lindquist E.A."/>
            <person name="Lipzen A."/>
            <person name="Lundell T."/>
            <person name="Morin E."/>
            <person name="Murat C."/>
            <person name="Riley R."/>
            <person name="Ohm R."/>
            <person name="Sun H."/>
            <person name="Tunlid A."/>
            <person name="Henrissat B."/>
            <person name="Grigoriev I.V."/>
            <person name="Hibbett D.S."/>
            <person name="Martin F."/>
        </authorList>
    </citation>
    <scope>NUCLEOTIDE SEQUENCE [LARGE SCALE GENOMIC DNA]</scope>
    <source>
        <strain evidence="2">Marx 270</strain>
    </source>
</reference>
<name>A0A0C3IB84_PISTI</name>
<dbReference type="HOGENOM" id="CLU_2655472_0_0_1"/>
<evidence type="ECO:0000313" key="1">
    <source>
        <dbReference type="EMBL" id="KIN94317.1"/>
    </source>
</evidence>
<accession>A0A0C3IB84</accession>
<dbReference type="Proteomes" id="UP000054217">
    <property type="component" value="Unassembled WGS sequence"/>
</dbReference>